<dbReference type="EMBL" id="CP011076">
    <property type="protein sequence ID" value="AKF96410.1"/>
    <property type="molecule type" value="Genomic_DNA"/>
</dbReference>
<feature type="domain" description="BMC circularly permuted" evidence="3">
    <location>
        <begin position="9"/>
        <end position="109"/>
    </location>
</feature>
<proteinExistence type="predicted"/>
<dbReference type="PROSITE" id="PS51931">
    <property type="entry name" value="BMC_CP"/>
    <property type="match status" value="1"/>
</dbReference>
<dbReference type="InterPro" id="IPR044870">
    <property type="entry name" value="BMC_CP"/>
</dbReference>
<dbReference type="SUPFAM" id="SSF143414">
    <property type="entry name" value="CcmK-like"/>
    <property type="match status" value="1"/>
</dbReference>
<geneLocation type="plasmid" evidence="4">
    <name>unnamed2</name>
</geneLocation>
<protein>
    <submittedName>
        <fullName evidence="4">Propanediol utilization protein</fullName>
    </submittedName>
</protein>
<dbReference type="InterPro" id="IPR037233">
    <property type="entry name" value="CcmK-like_sf"/>
</dbReference>
<dbReference type="Gene3D" id="3.30.70.1710">
    <property type="match status" value="1"/>
</dbReference>
<organism evidence="4">
    <name type="scientific">Brevibacillus laterosporus</name>
    <name type="common">Bacillus laterosporus</name>
    <dbReference type="NCBI Taxonomy" id="1465"/>
    <lineage>
        <taxon>Bacteria</taxon>
        <taxon>Bacillati</taxon>
        <taxon>Bacillota</taxon>
        <taxon>Bacilli</taxon>
        <taxon>Bacillales</taxon>
        <taxon>Paenibacillaceae</taxon>
        <taxon>Brevibacillus</taxon>
    </lineage>
</organism>
<dbReference type="SMART" id="SM00877">
    <property type="entry name" value="BMC"/>
    <property type="match status" value="1"/>
</dbReference>
<evidence type="ECO:0000256" key="2">
    <source>
        <dbReference type="ARBA" id="ARBA00024446"/>
    </source>
</evidence>
<dbReference type="GO" id="GO:0031469">
    <property type="term" value="C:bacterial microcompartment"/>
    <property type="evidence" value="ECO:0007669"/>
    <property type="project" value="UniProtKB-SubCell"/>
</dbReference>
<keyword evidence="2" id="KW-1283">Bacterial microcompartment</keyword>
<dbReference type="PIRSF" id="PIRSF012296">
    <property type="entry name" value="EutS_PduU"/>
    <property type="match status" value="1"/>
</dbReference>
<evidence type="ECO:0000256" key="1">
    <source>
        <dbReference type="ARBA" id="ARBA00024322"/>
    </source>
</evidence>
<dbReference type="InterPro" id="IPR000249">
    <property type="entry name" value="BMC_dom"/>
</dbReference>
<evidence type="ECO:0000259" key="3">
    <source>
        <dbReference type="PROSITE" id="PS51931"/>
    </source>
</evidence>
<dbReference type="PANTHER" id="PTHR40449:SF2">
    <property type="entry name" value="BACTERIAL MICROCOMPARTMENT SHELL PROTEIN EUTS"/>
    <property type="match status" value="1"/>
</dbReference>
<dbReference type="InterPro" id="IPR009307">
    <property type="entry name" value="EutS/PduU/CutR"/>
</dbReference>
<evidence type="ECO:0000313" key="4">
    <source>
        <dbReference type="EMBL" id="AKF96410.1"/>
    </source>
</evidence>
<comment type="subcellular location">
    <subcellularLocation>
        <location evidence="1">Bacterial microcompartment</location>
    </subcellularLocation>
</comment>
<dbReference type="CDD" id="cd07046">
    <property type="entry name" value="BMC_PduU-EutS"/>
    <property type="match status" value="1"/>
</dbReference>
<dbReference type="RefSeq" id="WP_031415394.1">
    <property type="nucleotide sequence ID" value="NZ_CP011076.1"/>
</dbReference>
<keyword evidence="4" id="KW-0614">Plasmid</keyword>
<dbReference type="PANTHER" id="PTHR40449">
    <property type="entry name" value="ETHANOLAMINE UTILIZATION PROTEIN EUTS"/>
    <property type="match status" value="1"/>
</dbReference>
<dbReference type="AlphaFoldDB" id="A0A0F7EJK0"/>
<sequence>MSQNNEKQRVIQEYVPGKQVTLAHIIANPNADIYKKLGLGSDTKDAIGILTITPSEASIIAADIATKAAGVLIGFVDRFSGSVVITGDVSSVESALNEVLLGLQDILGFSATKITRT</sequence>
<reference evidence="4" key="1">
    <citation type="submission" date="2015-03" db="EMBL/GenBank/DDBJ databases">
        <title>MIGS Cultured Bacterial/Archaeal sample from Brevibacillus laterosporus.</title>
        <authorList>
            <person name="Zeng D."/>
            <person name="Zhu L."/>
            <person name="Dong G."/>
            <person name="Ye W."/>
            <person name="Ren D."/>
            <person name="Wu L."/>
            <person name="Xu J."/>
            <person name="Li G."/>
            <person name="Guo L."/>
        </authorList>
    </citation>
    <scope>NUCLEOTIDE SEQUENCE</scope>
    <source>
        <strain evidence="4">B9</strain>
        <plasmid evidence="4">unnamed2</plasmid>
    </source>
</reference>
<dbReference type="Pfam" id="PF00936">
    <property type="entry name" value="BMC"/>
    <property type="match status" value="1"/>
</dbReference>
<name>A0A0F7EJK0_BRELA</name>
<gene>
    <name evidence="4" type="ORF">EX87_21410</name>
</gene>
<accession>A0A0F7EJK0</accession>